<accession>A0A6C0HMF3</accession>
<dbReference type="EMBL" id="MN739993">
    <property type="protein sequence ID" value="QHT81878.1"/>
    <property type="molecule type" value="Genomic_DNA"/>
</dbReference>
<sequence length="79" mass="9033">MNPLMMERDEVPESNIEIIIDTKKVESEQHMSEITLSERSGSRLSESETNRMDWLSILWQTAVLTVTGVAVCLVFNYIS</sequence>
<evidence type="ECO:0000256" key="1">
    <source>
        <dbReference type="SAM" id="Phobius"/>
    </source>
</evidence>
<proteinExistence type="predicted"/>
<organism evidence="2">
    <name type="scientific">viral metagenome</name>
    <dbReference type="NCBI Taxonomy" id="1070528"/>
    <lineage>
        <taxon>unclassified sequences</taxon>
        <taxon>metagenomes</taxon>
        <taxon>organismal metagenomes</taxon>
    </lineage>
</organism>
<keyword evidence="1" id="KW-1133">Transmembrane helix</keyword>
<feature type="transmembrane region" description="Helical" evidence="1">
    <location>
        <begin position="57"/>
        <end position="78"/>
    </location>
</feature>
<protein>
    <submittedName>
        <fullName evidence="2">Uncharacterized protein</fullName>
    </submittedName>
</protein>
<reference evidence="2" key="1">
    <citation type="journal article" date="2020" name="Nature">
        <title>Giant virus diversity and host interactions through global metagenomics.</title>
        <authorList>
            <person name="Schulz F."/>
            <person name="Roux S."/>
            <person name="Paez-Espino D."/>
            <person name="Jungbluth S."/>
            <person name="Walsh D.A."/>
            <person name="Denef V.J."/>
            <person name="McMahon K.D."/>
            <person name="Konstantinidis K.T."/>
            <person name="Eloe-Fadrosh E.A."/>
            <person name="Kyrpides N.C."/>
            <person name="Woyke T."/>
        </authorList>
    </citation>
    <scope>NUCLEOTIDE SEQUENCE</scope>
    <source>
        <strain evidence="2">GVMAG-M-3300023184-160</strain>
    </source>
</reference>
<dbReference type="AlphaFoldDB" id="A0A6C0HMF3"/>
<keyword evidence="1" id="KW-0472">Membrane</keyword>
<keyword evidence="1" id="KW-0812">Transmembrane</keyword>
<name>A0A6C0HMF3_9ZZZZ</name>
<evidence type="ECO:0000313" key="2">
    <source>
        <dbReference type="EMBL" id="QHT81878.1"/>
    </source>
</evidence>